<reference evidence="1 2" key="1">
    <citation type="submission" date="2019-07" db="EMBL/GenBank/DDBJ databases">
        <title>Allobacillus sp. nov. SKP isolated from shrimp paste of Euphausiacea.</title>
        <authorList>
            <person name="Kanchanasin P."/>
            <person name="Tanasupawat S."/>
            <person name="Shi W."/>
            <person name="Wu L."/>
            <person name="Ma J."/>
        </authorList>
    </citation>
    <scope>NUCLEOTIDE SEQUENCE [LARGE SCALE GENOMIC DNA]</scope>
    <source>
        <strain evidence="1 2">SKP4-8</strain>
    </source>
</reference>
<evidence type="ECO:0000313" key="1">
    <source>
        <dbReference type="EMBL" id="TSJ61810.1"/>
    </source>
</evidence>
<comment type="caution">
    <text evidence="1">The sequence shown here is derived from an EMBL/GenBank/DDBJ whole genome shotgun (WGS) entry which is preliminary data.</text>
</comment>
<dbReference type="Proteomes" id="UP000316425">
    <property type="component" value="Unassembled WGS sequence"/>
</dbReference>
<dbReference type="InterPro" id="IPR020115">
    <property type="entry name" value="Fin"/>
</dbReference>
<keyword evidence="2" id="KW-1185">Reference proteome</keyword>
<proteinExistence type="predicted"/>
<gene>
    <name evidence="1" type="ORF">FPQ13_10930</name>
</gene>
<accession>A0A556PBQ8</accession>
<sequence>MAIKMTCRHCGESMGELNEHPRVMDLLNQELSAEESNHMMKENQQGDLMLRLVCETCEDTLSHNPSLFENDNFIH</sequence>
<protein>
    <submittedName>
        <fullName evidence="1">Anti-sigma-F factor Fin family protein</fullName>
    </submittedName>
</protein>
<name>A0A556PBQ8_9BACI</name>
<dbReference type="GO" id="GO:0010468">
    <property type="term" value="P:regulation of gene expression"/>
    <property type="evidence" value="ECO:0007669"/>
    <property type="project" value="InterPro"/>
</dbReference>
<dbReference type="Pfam" id="PF10955">
    <property type="entry name" value="Fin"/>
    <property type="match status" value="1"/>
</dbReference>
<dbReference type="RefSeq" id="WP_144089370.1">
    <property type="nucleotide sequence ID" value="NZ_VMHE01000024.1"/>
</dbReference>
<evidence type="ECO:0000313" key="2">
    <source>
        <dbReference type="Proteomes" id="UP000316425"/>
    </source>
</evidence>
<dbReference type="AlphaFoldDB" id="A0A556PBQ8"/>
<dbReference type="EMBL" id="VMHE01000024">
    <property type="protein sequence ID" value="TSJ61810.1"/>
    <property type="molecule type" value="Genomic_DNA"/>
</dbReference>
<organism evidence="1 2">
    <name type="scientific">Allobacillus salarius</name>
    <dbReference type="NCBI Taxonomy" id="1955272"/>
    <lineage>
        <taxon>Bacteria</taxon>
        <taxon>Bacillati</taxon>
        <taxon>Bacillota</taxon>
        <taxon>Bacilli</taxon>
        <taxon>Bacillales</taxon>
        <taxon>Bacillaceae</taxon>
        <taxon>Allobacillus</taxon>
    </lineage>
</organism>
<dbReference type="OrthoDB" id="2084556at2"/>